<comment type="caution">
    <text evidence="1">The sequence shown here is derived from an EMBL/GenBank/DDBJ whole genome shotgun (WGS) entry which is preliminary data.</text>
</comment>
<organism evidence="1 2">
    <name type="scientific">Candidatus Methylacidithermus pantelleriae</name>
    <dbReference type="NCBI Taxonomy" id="2744239"/>
    <lineage>
        <taxon>Bacteria</taxon>
        <taxon>Pseudomonadati</taxon>
        <taxon>Verrucomicrobiota</taxon>
        <taxon>Methylacidiphilae</taxon>
        <taxon>Methylacidiphilales</taxon>
        <taxon>Methylacidiphilaceae</taxon>
        <taxon>Candidatus Methylacidithermus</taxon>
    </lineage>
</organism>
<name>A0A8J2BNH0_9BACT</name>
<keyword evidence="2" id="KW-1185">Reference proteome</keyword>
<evidence type="ECO:0000313" key="1">
    <source>
        <dbReference type="EMBL" id="CAF0701803.1"/>
    </source>
</evidence>
<evidence type="ECO:0000313" key="2">
    <source>
        <dbReference type="Proteomes" id="UP000663859"/>
    </source>
</evidence>
<dbReference type="EMBL" id="CAJNOB010000037">
    <property type="protein sequence ID" value="CAF0701803.1"/>
    <property type="molecule type" value="Genomic_DNA"/>
</dbReference>
<protein>
    <submittedName>
        <fullName evidence="1">Uncharacterized protein</fullName>
    </submittedName>
</protein>
<dbReference type="Proteomes" id="UP000663859">
    <property type="component" value="Unassembled WGS sequence"/>
</dbReference>
<accession>A0A8J2BNH0</accession>
<proteinExistence type="predicted"/>
<gene>
    <name evidence="1" type="ORF">MPNT_420007</name>
</gene>
<dbReference type="AlphaFoldDB" id="A0A8J2BNH0"/>
<reference evidence="1" key="1">
    <citation type="submission" date="2021-02" db="EMBL/GenBank/DDBJ databases">
        <authorList>
            <person name="Cremers G."/>
            <person name="Picone N."/>
        </authorList>
    </citation>
    <scope>NUCLEOTIDE SEQUENCE</scope>
    <source>
        <strain evidence="1">PQ17</strain>
    </source>
</reference>
<sequence>MVQRWNIRPRSTRCSLCGKSFQKGERVYSVLVEHSNGLQRLDYCQESWEKVTSEPSFWLASWWSLFECPPKGSSFVPVAGWAEQALRKALREGSEPDRAVAFLLAGWLERKRLFREVHRETRNDDHSWIYFEHLPTGEVWKVPFPERITLQSFQEAQKTLQELWHQATGGSGEASNKKPSLAKMTILSMV</sequence>